<evidence type="ECO:0000313" key="3">
    <source>
        <dbReference type="RefSeq" id="XP_035440884.2"/>
    </source>
</evidence>
<proteinExistence type="predicted"/>
<evidence type="ECO:0000313" key="1">
    <source>
        <dbReference type="EMBL" id="SOQ56111.1"/>
    </source>
</evidence>
<protein>
    <submittedName>
        <fullName evidence="1">SFRICE_016102</fullName>
    </submittedName>
    <submittedName>
        <fullName evidence="3">Uncharacterized protein LOC118269728</fullName>
    </submittedName>
</protein>
<name>A0A2H1WSS5_SPOFR</name>
<gene>
    <name evidence="3" type="primary">LOC118269728</name>
    <name evidence="1" type="ORF">SFRICE_016102</name>
</gene>
<dbReference type="OrthoDB" id="7333381at2759"/>
<dbReference type="RefSeq" id="XP_035440884.2">
    <property type="nucleotide sequence ID" value="XM_035584991.2"/>
</dbReference>
<dbReference type="Proteomes" id="UP000829999">
    <property type="component" value="Chromosome 30"/>
</dbReference>
<keyword evidence="2" id="KW-1185">Reference proteome</keyword>
<dbReference type="EMBL" id="ODYU01010791">
    <property type="protein sequence ID" value="SOQ56111.1"/>
    <property type="molecule type" value="Genomic_DNA"/>
</dbReference>
<evidence type="ECO:0000313" key="2">
    <source>
        <dbReference type="Proteomes" id="UP000829999"/>
    </source>
</evidence>
<dbReference type="GeneID" id="118269728"/>
<reference evidence="3" key="2">
    <citation type="submission" date="2025-04" db="UniProtKB">
        <authorList>
            <consortium name="RefSeq"/>
        </authorList>
    </citation>
    <scope>IDENTIFICATION</scope>
    <source>
        <tissue evidence="3">Whole larval tissue</tissue>
    </source>
</reference>
<reference evidence="1" key="1">
    <citation type="submission" date="2016-07" db="EMBL/GenBank/DDBJ databases">
        <authorList>
            <person name="Bretaudeau A."/>
        </authorList>
    </citation>
    <scope>NUCLEOTIDE SEQUENCE</scope>
    <source>
        <strain evidence="1">Rice</strain>
        <tissue evidence="1">Whole body</tissue>
    </source>
</reference>
<dbReference type="AlphaFoldDB" id="A0A2H1WSS5"/>
<organism evidence="1">
    <name type="scientific">Spodoptera frugiperda</name>
    <name type="common">Fall armyworm</name>
    <dbReference type="NCBI Taxonomy" id="7108"/>
    <lineage>
        <taxon>Eukaryota</taxon>
        <taxon>Metazoa</taxon>
        <taxon>Ecdysozoa</taxon>
        <taxon>Arthropoda</taxon>
        <taxon>Hexapoda</taxon>
        <taxon>Insecta</taxon>
        <taxon>Pterygota</taxon>
        <taxon>Neoptera</taxon>
        <taxon>Endopterygota</taxon>
        <taxon>Lepidoptera</taxon>
        <taxon>Glossata</taxon>
        <taxon>Ditrysia</taxon>
        <taxon>Noctuoidea</taxon>
        <taxon>Noctuidae</taxon>
        <taxon>Amphipyrinae</taxon>
        <taxon>Spodoptera</taxon>
    </lineage>
</organism>
<sequence length="216" mass="24738">MKSIYIVGVIILMAETECFIQDTTSIKILEEQRTLLRKLQNFQDPKDEKPLTWNEMLADVLVNRIKIFSFNKVNENEIIEDSKPSKATNFVRSYFSEVMLLFKNCIYDKFVTKYEEPGYVEEDLGTDAPEVFVTDAIDSLNDDVELIEPKYHGKQIVVEPEGAEDKAIVGCPEGTEKDDKGNCVKAHSRLLIAVPSQCPMGYRRDRLGFCRAMFSF</sequence>
<accession>A0A2H1WSS5</accession>